<evidence type="ECO:0000259" key="1">
    <source>
        <dbReference type="Pfam" id="PF21303"/>
    </source>
</evidence>
<gene>
    <name evidence="2" type="ORF">SJI18_01930</name>
</gene>
<evidence type="ECO:0000313" key="2">
    <source>
        <dbReference type="EMBL" id="MEF2111060.1"/>
    </source>
</evidence>
<dbReference type="EMBL" id="JAZHFS010000001">
    <property type="protein sequence ID" value="MEF2111060.1"/>
    <property type="molecule type" value="Genomic_DNA"/>
</dbReference>
<evidence type="ECO:0000313" key="3">
    <source>
        <dbReference type="Proteomes" id="UP001498469"/>
    </source>
</evidence>
<dbReference type="Pfam" id="PF21303">
    <property type="entry name" value="TetR_C_39"/>
    <property type="match status" value="1"/>
</dbReference>
<organism evidence="2 3">
    <name type="scientific">Clostridium frigoriphilum</name>
    <dbReference type="NCBI Taxonomy" id="443253"/>
    <lineage>
        <taxon>Bacteria</taxon>
        <taxon>Bacillati</taxon>
        <taxon>Bacillota</taxon>
        <taxon>Clostridia</taxon>
        <taxon>Eubacteriales</taxon>
        <taxon>Clostridiaceae</taxon>
        <taxon>Clostridium</taxon>
    </lineage>
</organism>
<keyword evidence="3" id="KW-1185">Reference proteome</keyword>
<dbReference type="InterPro" id="IPR049149">
    <property type="entry name" value="TetR/AcrR_C"/>
</dbReference>
<comment type="caution">
    <text evidence="2">The sequence shown here is derived from an EMBL/GenBank/DDBJ whole genome shotgun (WGS) entry which is preliminary data.</text>
</comment>
<dbReference type="RefSeq" id="WP_216247729.1">
    <property type="nucleotide sequence ID" value="NZ_JAZHFS010000001.1"/>
</dbReference>
<reference evidence="2 3" key="1">
    <citation type="submission" date="2023-11" db="EMBL/GenBank/DDBJ databases">
        <title>Draft genome sequence of a psychrophilic Clostridium strain from permafrost water brine.</title>
        <authorList>
            <person name="Shcherbakova V.A."/>
            <person name="Trubitsyn V.E."/>
            <person name="Zakharyuk A.G."/>
        </authorList>
    </citation>
    <scope>NUCLEOTIDE SEQUENCE [LARGE SCALE GENOMIC DNA]</scope>
    <source>
        <strain evidence="2 3">14F</strain>
    </source>
</reference>
<name>A0ABU7UI32_9CLOT</name>
<sequence length="63" mass="7417">MMNSIFEDFNKDKTAMYEGIFHTEYPREVPEFILTEFGFVLDHGVFGFSKEQIIKKTKSLTFS</sequence>
<dbReference type="Proteomes" id="UP001498469">
    <property type="component" value="Unassembled WGS sequence"/>
</dbReference>
<accession>A0ABU7UI32</accession>
<protein>
    <recommendedName>
        <fullName evidence="1">TetR/AcrR type transcriptional regulator-like C-terminal domain-containing protein</fullName>
    </recommendedName>
</protein>
<proteinExistence type="predicted"/>
<feature type="domain" description="TetR/AcrR type transcriptional regulator-like C-terminal" evidence="1">
    <location>
        <begin position="16"/>
        <end position="57"/>
    </location>
</feature>